<dbReference type="OrthoDB" id="3395286at2"/>
<keyword evidence="4" id="KW-1185">Reference proteome</keyword>
<protein>
    <submittedName>
        <fullName evidence="3">DUF1992 domain-containing protein</fullName>
    </submittedName>
</protein>
<reference evidence="3 4" key="2">
    <citation type="submission" date="2019-09" db="EMBL/GenBank/DDBJ databases">
        <authorList>
            <person name="Jin C."/>
        </authorList>
    </citation>
    <scope>NUCLEOTIDE SEQUENCE [LARGE SCALE GENOMIC DNA]</scope>
    <source>
        <strain evidence="3 4">AN110305</strain>
    </source>
</reference>
<evidence type="ECO:0000259" key="2">
    <source>
        <dbReference type="Pfam" id="PF09350"/>
    </source>
</evidence>
<dbReference type="EMBL" id="VUOB01000042">
    <property type="protein sequence ID" value="KAA2258052.1"/>
    <property type="molecule type" value="Genomic_DNA"/>
</dbReference>
<gene>
    <name evidence="3" type="ORF">F0L68_24015</name>
</gene>
<dbReference type="RefSeq" id="WP_149852019.1">
    <property type="nucleotide sequence ID" value="NZ_VUOB01000042.1"/>
</dbReference>
<feature type="region of interest" description="Disordered" evidence="1">
    <location>
        <begin position="136"/>
        <end position="165"/>
    </location>
</feature>
<organism evidence="3 4">
    <name type="scientific">Solihabitans fulvus</name>
    <dbReference type="NCBI Taxonomy" id="1892852"/>
    <lineage>
        <taxon>Bacteria</taxon>
        <taxon>Bacillati</taxon>
        <taxon>Actinomycetota</taxon>
        <taxon>Actinomycetes</taxon>
        <taxon>Pseudonocardiales</taxon>
        <taxon>Pseudonocardiaceae</taxon>
        <taxon>Solihabitans</taxon>
    </lineage>
</organism>
<evidence type="ECO:0000313" key="3">
    <source>
        <dbReference type="EMBL" id="KAA2258052.1"/>
    </source>
</evidence>
<dbReference type="InterPro" id="IPR018961">
    <property type="entry name" value="DnaJ_homolog_subfam-C_membr-28"/>
</dbReference>
<comment type="caution">
    <text evidence="3">The sequence shown here is derived from an EMBL/GenBank/DDBJ whole genome shotgun (WGS) entry which is preliminary data.</text>
</comment>
<dbReference type="Pfam" id="PF09350">
    <property type="entry name" value="DJC28_CD"/>
    <property type="match status" value="1"/>
</dbReference>
<dbReference type="Proteomes" id="UP000323454">
    <property type="component" value="Unassembled WGS sequence"/>
</dbReference>
<feature type="compositionally biased region" description="Basic residues" evidence="1">
    <location>
        <begin position="150"/>
        <end position="165"/>
    </location>
</feature>
<accession>A0A5B2X4P1</accession>
<feature type="domain" description="DnaJ homologue subfamily C member 28 conserved" evidence="2">
    <location>
        <begin position="14"/>
        <end position="82"/>
    </location>
</feature>
<proteinExistence type="predicted"/>
<sequence>MTERKPAGVTFESWIDRQVREAEERGEFENLPGAGKPIPGLDAPSDEHWWLRQKMRAEGLSADALLPPSLQLRKEIEALPGEVRGLATEQMVRSLVAELNVRVAAWLRMPSGPWAPIGRVDADEVVRQWRADRLAAREAQDAQAPASRQPARRARRWPFSRRASS</sequence>
<evidence type="ECO:0000256" key="1">
    <source>
        <dbReference type="SAM" id="MobiDB-lite"/>
    </source>
</evidence>
<reference evidence="3 4" key="1">
    <citation type="submission" date="2019-09" db="EMBL/GenBank/DDBJ databases">
        <title>Goodfellowia gen. nov., a new genus of the Pseudonocardineae related to Actinoalloteichus, containing Goodfellowia coeruleoviolacea gen. nov., comb. nov. gen. nov., comb. nov.</title>
        <authorList>
            <person name="Labeda D."/>
        </authorList>
    </citation>
    <scope>NUCLEOTIDE SEQUENCE [LARGE SCALE GENOMIC DNA]</scope>
    <source>
        <strain evidence="3 4">AN110305</strain>
    </source>
</reference>
<name>A0A5B2X4P1_9PSEU</name>
<evidence type="ECO:0000313" key="4">
    <source>
        <dbReference type="Proteomes" id="UP000323454"/>
    </source>
</evidence>
<dbReference type="AlphaFoldDB" id="A0A5B2X4P1"/>